<keyword evidence="1" id="KW-0732">Signal</keyword>
<sequence>MRTTVLLCAAAMALAGCQTPAPQSVADSQRPPSSELRHKNIDILRGRIKAGDFLKAEISSVVLLRPEEKIYAYCTRTTERSNPDWSYLGIALKNDMIIDVTKNDYRCHDKRLRYYDFPELRNMKY</sequence>
<dbReference type="PROSITE" id="PS51257">
    <property type="entry name" value="PROKAR_LIPOPROTEIN"/>
    <property type="match status" value="1"/>
</dbReference>
<evidence type="ECO:0000256" key="1">
    <source>
        <dbReference type="SAM" id="SignalP"/>
    </source>
</evidence>
<accession>A0ABR9IUX0</accession>
<evidence type="ECO:0000313" key="2">
    <source>
        <dbReference type="EMBL" id="MBE1507013.1"/>
    </source>
</evidence>
<proteinExistence type="predicted"/>
<keyword evidence="3" id="KW-1185">Reference proteome</keyword>
<dbReference type="Proteomes" id="UP000620262">
    <property type="component" value="Unassembled WGS sequence"/>
</dbReference>
<reference evidence="2 3" key="1">
    <citation type="submission" date="2020-10" db="EMBL/GenBank/DDBJ databases">
        <title>Sequencing the genomes of 1000 actinobacteria strains.</title>
        <authorList>
            <person name="Klenk H.-P."/>
        </authorList>
    </citation>
    <scope>NUCLEOTIDE SEQUENCE [LARGE SCALE GENOMIC DNA]</scope>
    <source>
        <strain evidence="2 3">DSM 7307</strain>
    </source>
</reference>
<organism evidence="2 3">
    <name type="scientific">Rhizobium viscosum</name>
    <name type="common">Arthrobacter viscosus</name>
    <dbReference type="NCBI Taxonomy" id="1673"/>
    <lineage>
        <taxon>Bacteria</taxon>
        <taxon>Pseudomonadati</taxon>
        <taxon>Pseudomonadota</taxon>
        <taxon>Alphaproteobacteria</taxon>
        <taxon>Hyphomicrobiales</taxon>
        <taxon>Rhizobiaceae</taxon>
        <taxon>Rhizobium/Agrobacterium group</taxon>
        <taxon>Rhizobium</taxon>
    </lineage>
</organism>
<dbReference type="EMBL" id="JADBEC010000001">
    <property type="protein sequence ID" value="MBE1507013.1"/>
    <property type="molecule type" value="Genomic_DNA"/>
</dbReference>
<dbReference type="RefSeq" id="WP_192730629.1">
    <property type="nucleotide sequence ID" value="NZ_BAAAVL010000015.1"/>
</dbReference>
<name>A0ABR9IUX0_RHIVS</name>
<protein>
    <submittedName>
        <fullName evidence="2">Uncharacterized protein YcfL</fullName>
    </submittedName>
</protein>
<comment type="caution">
    <text evidence="2">The sequence shown here is derived from an EMBL/GenBank/DDBJ whole genome shotgun (WGS) entry which is preliminary data.</text>
</comment>
<gene>
    <name evidence="2" type="ORF">H4W29_004194</name>
</gene>
<feature type="signal peptide" evidence="1">
    <location>
        <begin position="1"/>
        <end position="20"/>
    </location>
</feature>
<feature type="chain" id="PRO_5046265473" evidence="1">
    <location>
        <begin position="21"/>
        <end position="125"/>
    </location>
</feature>
<evidence type="ECO:0000313" key="3">
    <source>
        <dbReference type="Proteomes" id="UP000620262"/>
    </source>
</evidence>